<name>A0ABS9SPC8_9BACT</name>
<dbReference type="InterPro" id="IPR003489">
    <property type="entry name" value="RHF/RaiA"/>
</dbReference>
<dbReference type="RefSeq" id="WP_240832215.1">
    <property type="nucleotide sequence ID" value="NZ_JAKWBL010000004.1"/>
</dbReference>
<dbReference type="SUPFAM" id="SSF69754">
    <property type="entry name" value="Ribosome binding protein Y (YfiA homologue)"/>
    <property type="match status" value="1"/>
</dbReference>
<dbReference type="Pfam" id="PF02482">
    <property type="entry name" value="Ribosomal_S30AE"/>
    <property type="match status" value="1"/>
</dbReference>
<proteinExistence type="predicted"/>
<dbReference type="InterPro" id="IPR036567">
    <property type="entry name" value="RHF-like"/>
</dbReference>
<comment type="caution">
    <text evidence="1">The sequence shown here is derived from an EMBL/GenBank/DDBJ whole genome shotgun (WGS) entry which is preliminary data.</text>
</comment>
<dbReference type="Proteomes" id="UP001202248">
    <property type="component" value="Unassembled WGS sequence"/>
</dbReference>
<dbReference type="EMBL" id="JAKWBL010000004">
    <property type="protein sequence ID" value="MCH5600207.1"/>
    <property type="molecule type" value="Genomic_DNA"/>
</dbReference>
<reference evidence="1 2" key="1">
    <citation type="submission" date="2022-02" db="EMBL/GenBank/DDBJ databases">
        <authorList>
            <person name="Min J."/>
        </authorList>
    </citation>
    <scope>NUCLEOTIDE SEQUENCE [LARGE SCALE GENOMIC DNA]</scope>
    <source>
        <strain evidence="1 2">GR10-1</strain>
    </source>
</reference>
<gene>
    <name evidence="1" type="ORF">MKP09_20925</name>
</gene>
<dbReference type="Gene3D" id="3.30.160.100">
    <property type="entry name" value="Ribosome hibernation promotion factor-like"/>
    <property type="match status" value="1"/>
</dbReference>
<organism evidence="1 2">
    <name type="scientific">Niabella ginsengisoli</name>
    <dbReference type="NCBI Taxonomy" id="522298"/>
    <lineage>
        <taxon>Bacteria</taxon>
        <taxon>Pseudomonadati</taxon>
        <taxon>Bacteroidota</taxon>
        <taxon>Chitinophagia</taxon>
        <taxon>Chitinophagales</taxon>
        <taxon>Chitinophagaceae</taxon>
        <taxon>Niabella</taxon>
    </lineage>
</organism>
<keyword evidence="2" id="KW-1185">Reference proteome</keyword>
<sequence length="104" mass="11699">MIFQINTDHNLTVSPEYKEKIEGMVEGEIDRFMEHITRIEIHLSDQNADKETGADKRCNIEARFKGKPPIAVSEDSETYDLAISGAASKLKTILETLIGKAKTY</sequence>
<protein>
    <submittedName>
        <fullName evidence="1">HPF/RaiA family ribosome-associated protein</fullName>
    </submittedName>
</protein>
<accession>A0ABS9SPC8</accession>
<evidence type="ECO:0000313" key="1">
    <source>
        <dbReference type="EMBL" id="MCH5600207.1"/>
    </source>
</evidence>
<evidence type="ECO:0000313" key="2">
    <source>
        <dbReference type="Proteomes" id="UP001202248"/>
    </source>
</evidence>